<sequence length="594" mass="65314">MLRAMPAVFVVVVAVLAYNTFRQSHVPLTDRFLDDYDYIIVGAGSAGCVLANRLSEDSGVRVLLLEAGGDDRGETELSVPMAALPILYGSTKFNWNFMTQPQKYGLEGFTEKRSYWPRGKVLGGSSSVNAMLYVRGSRQDFDNWVKVGSEGWGYQDVLPYFLKSEDMQEESLETSKFHSQGGPLKVSIGEKTRLGKLLLQAGTEIGFSSRDYNAEHMIGVSPTQATIDSTGVRQSTARAFLQPVLDRPNLHIGVNALVTKVIIKDGKAEGIEFERNGRKHVARAKREVILSAGAIGSPHLLLVSGIGPKEHLKSLGIKVHADLPVGNNLQDHSSVDIGIKVNETISITEAKANTLWESLRYMTTGTGILSMPYTVETLLFSASTDQKRQQDWPDTQLHLTSGLLLWNHNTQVMSPENSERMSERESSEGFSCMATLLHQTSKGTILLQSSDPRVPPVIDPNYLDRPEDLDTLLHGVKLCLRLIQTPTLRKLGAELVDKPLPSCVAKHGYMTDEYWRCLIRFSLFTTYHPVGTCRMGGVNDPTAVVDSQLRVKGIQGLRVVDASVMPVITSGNTNAPTIMIAEKAADMIRGIKTV</sequence>
<organism evidence="10 11">
    <name type="scientific">Littorina saxatilis</name>
    <dbReference type="NCBI Taxonomy" id="31220"/>
    <lineage>
        <taxon>Eukaryota</taxon>
        <taxon>Metazoa</taxon>
        <taxon>Spiralia</taxon>
        <taxon>Lophotrochozoa</taxon>
        <taxon>Mollusca</taxon>
        <taxon>Gastropoda</taxon>
        <taxon>Caenogastropoda</taxon>
        <taxon>Littorinimorpha</taxon>
        <taxon>Littorinoidea</taxon>
        <taxon>Littorinidae</taxon>
        <taxon>Littorina</taxon>
    </lineage>
</organism>
<dbReference type="SUPFAM" id="SSF54373">
    <property type="entry name" value="FAD-linked reductases, C-terminal domain"/>
    <property type="match status" value="1"/>
</dbReference>
<keyword evidence="11" id="KW-1185">Reference proteome</keyword>
<feature type="domain" description="Glucose-methanol-choline oxidoreductase N-terminal" evidence="8">
    <location>
        <begin position="119"/>
        <end position="142"/>
    </location>
</feature>
<gene>
    <name evidence="10" type="ORF">V1264_010841</name>
</gene>
<keyword evidence="3 6" id="KW-0285">Flavoprotein</keyword>
<evidence type="ECO:0000313" key="11">
    <source>
        <dbReference type="Proteomes" id="UP001374579"/>
    </source>
</evidence>
<dbReference type="PIRSF" id="PIRSF000137">
    <property type="entry name" value="Alcohol_oxidase"/>
    <property type="match status" value="1"/>
</dbReference>
<evidence type="ECO:0000259" key="9">
    <source>
        <dbReference type="PROSITE" id="PS00624"/>
    </source>
</evidence>
<dbReference type="GO" id="GO:0050660">
    <property type="term" value="F:flavin adenine dinucleotide binding"/>
    <property type="evidence" value="ECO:0007669"/>
    <property type="project" value="InterPro"/>
</dbReference>
<dbReference type="Gene3D" id="3.50.50.60">
    <property type="entry name" value="FAD/NAD(P)-binding domain"/>
    <property type="match status" value="1"/>
</dbReference>
<comment type="caution">
    <text evidence="10">The sequence shown here is derived from an EMBL/GenBank/DDBJ whole genome shotgun (WGS) entry which is preliminary data.</text>
</comment>
<dbReference type="InterPro" id="IPR012132">
    <property type="entry name" value="GMC_OxRdtase"/>
</dbReference>
<evidence type="ECO:0000256" key="4">
    <source>
        <dbReference type="ARBA" id="ARBA00022827"/>
    </source>
</evidence>
<dbReference type="GO" id="GO:0016614">
    <property type="term" value="F:oxidoreductase activity, acting on CH-OH group of donors"/>
    <property type="evidence" value="ECO:0007669"/>
    <property type="project" value="InterPro"/>
</dbReference>
<feature type="binding site" evidence="5">
    <location>
        <position position="258"/>
    </location>
    <ligand>
        <name>FAD</name>
        <dbReference type="ChEBI" id="CHEBI:57692"/>
    </ligand>
</feature>
<dbReference type="Gene3D" id="3.30.560.10">
    <property type="entry name" value="Glucose Oxidase, domain 3"/>
    <property type="match status" value="1"/>
</dbReference>
<dbReference type="InterPro" id="IPR036188">
    <property type="entry name" value="FAD/NAD-bd_sf"/>
</dbReference>
<dbReference type="InterPro" id="IPR007867">
    <property type="entry name" value="GMC_OxRtase_C"/>
</dbReference>
<evidence type="ECO:0000256" key="1">
    <source>
        <dbReference type="ARBA" id="ARBA00001974"/>
    </source>
</evidence>
<evidence type="ECO:0000256" key="3">
    <source>
        <dbReference type="ARBA" id="ARBA00022630"/>
    </source>
</evidence>
<name>A0AAN9BSA9_9CAEN</name>
<dbReference type="PROSITE" id="PS00624">
    <property type="entry name" value="GMC_OXRED_2"/>
    <property type="match status" value="1"/>
</dbReference>
<evidence type="ECO:0000256" key="2">
    <source>
        <dbReference type="ARBA" id="ARBA00010790"/>
    </source>
</evidence>
<evidence type="ECO:0000256" key="7">
    <source>
        <dbReference type="SAM" id="SignalP"/>
    </source>
</evidence>
<evidence type="ECO:0000313" key="10">
    <source>
        <dbReference type="EMBL" id="KAK7111158.1"/>
    </source>
</evidence>
<dbReference type="PANTHER" id="PTHR11552:SF147">
    <property type="entry name" value="CHOLINE DEHYDROGENASE, MITOCHONDRIAL"/>
    <property type="match status" value="1"/>
</dbReference>
<evidence type="ECO:0000256" key="6">
    <source>
        <dbReference type="RuleBase" id="RU003968"/>
    </source>
</evidence>
<dbReference type="InterPro" id="IPR000172">
    <property type="entry name" value="GMC_OxRdtase_N"/>
</dbReference>
<feature type="domain" description="Glucose-methanol-choline oxidoreductase N-terminal" evidence="9">
    <location>
        <begin position="293"/>
        <end position="307"/>
    </location>
</feature>
<proteinExistence type="inferred from homology"/>
<dbReference type="Pfam" id="PF00732">
    <property type="entry name" value="GMC_oxred_N"/>
    <property type="match status" value="1"/>
</dbReference>
<accession>A0AAN9BSA9</accession>
<feature type="chain" id="PRO_5042904035" description="Glucose-methanol-choline oxidoreductase N-terminal domain-containing protein" evidence="7">
    <location>
        <begin position="18"/>
        <end position="594"/>
    </location>
</feature>
<dbReference type="PANTHER" id="PTHR11552">
    <property type="entry name" value="GLUCOSE-METHANOL-CHOLINE GMC OXIDOREDUCTASE"/>
    <property type="match status" value="1"/>
</dbReference>
<comment type="cofactor">
    <cofactor evidence="1 5">
        <name>FAD</name>
        <dbReference type="ChEBI" id="CHEBI:57692"/>
    </cofactor>
</comment>
<evidence type="ECO:0000256" key="5">
    <source>
        <dbReference type="PIRSR" id="PIRSR000137-2"/>
    </source>
</evidence>
<dbReference type="SUPFAM" id="SSF51905">
    <property type="entry name" value="FAD/NAD(P)-binding domain"/>
    <property type="match status" value="1"/>
</dbReference>
<protein>
    <recommendedName>
        <fullName evidence="8 9">Glucose-methanol-choline oxidoreductase N-terminal domain-containing protein</fullName>
    </recommendedName>
</protein>
<feature type="signal peptide" evidence="7">
    <location>
        <begin position="1"/>
        <end position="17"/>
    </location>
</feature>
<dbReference type="Pfam" id="PF05199">
    <property type="entry name" value="GMC_oxred_C"/>
    <property type="match status" value="1"/>
</dbReference>
<comment type="similarity">
    <text evidence="2 6">Belongs to the GMC oxidoreductase family.</text>
</comment>
<evidence type="ECO:0000259" key="8">
    <source>
        <dbReference type="PROSITE" id="PS00623"/>
    </source>
</evidence>
<keyword evidence="7" id="KW-0732">Signal</keyword>
<reference evidence="10 11" key="1">
    <citation type="submission" date="2024-02" db="EMBL/GenBank/DDBJ databases">
        <title>Chromosome-scale genome assembly of the rough periwinkle Littorina saxatilis.</title>
        <authorList>
            <person name="De Jode A."/>
            <person name="Faria R."/>
            <person name="Formenti G."/>
            <person name="Sims Y."/>
            <person name="Smith T.P."/>
            <person name="Tracey A."/>
            <person name="Wood J.M.D."/>
            <person name="Zagrodzka Z.B."/>
            <person name="Johannesson K."/>
            <person name="Butlin R.K."/>
            <person name="Leder E.H."/>
        </authorList>
    </citation>
    <scope>NUCLEOTIDE SEQUENCE [LARGE SCALE GENOMIC DNA]</scope>
    <source>
        <strain evidence="10">Snail1</strain>
        <tissue evidence="10">Muscle</tissue>
    </source>
</reference>
<dbReference type="EMBL" id="JBAMIC010000002">
    <property type="protein sequence ID" value="KAK7111158.1"/>
    <property type="molecule type" value="Genomic_DNA"/>
</dbReference>
<keyword evidence="4 5" id="KW-0274">FAD</keyword>
<feature type="binding site" evidence="5">
    <location>
        <position position="121"/>
    </location>
    <ligand>
        <name>FAD</name>
        <dbReference type="ChEBI" id="CHEBI:57692"/>
    </ligand>
</feature>
<dbReference type="AlphaFoldDB" id="A0AAN9BSA9"/>
<dbReference type="PROSITE" id="PS00623">
    <property type="entry name" value="GMC_OXRED_1"/>
    <property type="match status" value="1"/>
</dbReference>
<dbReference type="Proteomes" id="UP001374579">
    <property type="component" value="Unassembled WGS sequence"/>
</dbReference>